<proteinExistence type="predicted"/>
<reference evidence="2 3" key="1">
    <citation type="journal article" date="2020" name="Genome Biol. Evol.">
        <title>Rhizobium dioscoreae sp. nov., a plant growth-promoting bacterium isolated from yam (Dioscorea species).</title>
        <authorList>
            <person name="Ouyabe M."/>
            <person name="Tanaka N."/>
            <person name="Shiwa Y."/>
            <person name="Fujita N."/>
            <person name="Kikuno H."/>
            <person name="Babil P."/>
            <person name="Shiwachi H."/>
        </authorList>
    </citation>
    <scope>NUCLEOTIDE SEQUENCE [LARGE SCALE GENOMIC DNA]</scope>
    <source>
        <strain evidence="2 3">S-93</strain>
    </source>
</reference>
<protein>
    <recommendedName>
        <fullName evidence="1">N-acetyltransferase domain-containing protein</fullName>
    </recommendedName>
</protein>
<accession>A0ABQ0Z199</accession>
<dbReference type="Proteomes" id="UP000390335">
    <property type="component" value="Unassembled WGS sequence"/>
</dbReference>
<name>A0ABQ0Z199_9HYPH</name>
<evidence type="ECO:0000259" key="1">
    <source>
        <dbReference type="PROSITE" id="PS51186"/>
    </source>
</evidence>
<feature type="domain" description="N-acetyltransferase" evidence="1">
    <location>
        <begin position="23"/>
        <end position="168"/>
    </location>
</feature>
<sequence>MQSYIDNITELIMAVLGAFPPGLTCRPIEESDWDGIIDCLRRNFPTRDRSYWERAVARMEKRPFVPDLPKYGFVLDMSGRIVGVLLALYFRHEGLEGEELRCNLSSWSVDPEYRAFAGKMVIAALRRKNVTFINVSPAPGTIKVNEALGFRRYADGQLAFLPMLSTARRTYRVLEARSDLPEMSMLSEGDREILLQHAALGCLSFICVAGDEAFPFVFKTRRIFHGIVPSAQVIYSRTPEELSRCAGALGRHLLRKGIFLCVVDANGPVPGLIGRYFTGSGTKYFKGPKPPSLGDLTFTELVIFGS</sequence>
<keyword evidence="3" id="KW-1185">Reference proteome</keyword>
<comment type="caution">
    <text evidence="2">The sequence shown here is derived from an EMBL/GenBank/DDBJ whole genome shotgun (WGS) entry which is preliminary data.</text>
</comment>
<organism evidence="2 3">
    <name type="scientific">Rhizobium dioscoreae</name>
    <dbReference type="NCBI Taxonomy" id="2653122"/>
    <lineage>
        <taxon>Bacteria</taxon>
        <taxon>Pseudomonadati</taxon>
        <taxon>Pseudomonadota</taxon>
        <taxon>Alphaproteobacteria</taxon>
        <taxon>Hyphomicrobiales</taxon>
        <taxon>Rhizobiaceae</taxon>
        <taxon>Rhizobium/Agrobacterium group</taxon>
        <taxon>Rhizobium</taxon>
    </lineage>
</organism>
<dbReference type="Gene3D" id="3.40.630.30">
    <property type="match status" value="1"/>
</dbReference>
<dbReference type="SUPFAM" id="SSF55729">
    <property type="entry name" value="Acyl-CoA N-acyltransferases (Nat)"/>
    <property type="match status" value="1"/>
</dbReference>
<dbReference type="InterPro" id="IPR016181">
    <property type="entry name" value="Acyl_CoA_acyltransferase"/>
</dbReference>
<evidence type="ECO:0000313" key="2">
    <source>
        <dbReference type="EMBL" id="GES49063.1"/>
    </source>
</evidence>
<dbReference type="InterPro" id="IPR000182">
    <property type="entry name" value="GNAT_dom"/>
</dbReference>
<dbReference type="PROSITE" id="PS51186">
    <property type="entry name" value="GNAT"/>
    <property type="match status" value="1"/>
</dbReference>
<gene>
    <name evidence="2" type="ORF">RsS93_16770</name>
</gene>
<evidence type="ECO:0000313" key="3">
    <source>
        <dbReference type="Proteomes" id="UP000390335"/>
    </source>
</evidence>
<dbReference type="EMBL" id="BLAJ01000002">
    <property type="protein sequence ID" value="GES49063.1"/>
    <property type="molecule type" value="Genomic_DNA"/>
</dbReference>